<feature type="transmembrane region" description="Helical" evidence="7">
    <location>
        <begin position="297"/>
        <end position="321"/>
    </location>
</feature>
<dbReference type="AlphaFoldDB" id="A5C4Q8"/>
<feature type="transmembrane region" description="Helical" evidence="7">
    <location>
        <begin position="110"/>
        <end position="129"/>
    </location>
</feature>
<comment type="similarity">
    <text evidence="2">Belongs to the TMEM45 family.</text>
</comment>
<accession>A5C4Q8</accession>
<name>A5C4Q8_VITVI</name>
<evidence type="ECO:0000313" key="8">
    <source>
        <dbReference type="EMBL" id="CAN62080.1"/>
    </source>
</evidence>
<reference evidence="8" key="1">
    <citation type="journal article" date="2007" name="PLoS ONE">
        <title>The first genome sequence of an elite grapevine cultivar (Pinot noir Vitis vinifera L.): coping with a highly heterozygous genome.</title>
        <authorList>
            <person name="Velasco R."/>
            <person name="Zharkikh A."/>
            <person name="Troggio M."/>
            <person name="Cartwright D.A."/>
            <person name="Cestaro A."/>
            <person name="Pruss D."/>
            <person name="Pindo M."/>
            <person name="FitzGerald L.M."/>
            <person name="Vezzulli S."/>
            <person name="Reid J."/>
            <person name="Malacarne G."/>
            <person name="Iliev D."/>
            <person name="Coppola G."/>
            <person name="Wardell B."/>
            <person name="Micheletti D."/>
            <person name="Macalma T."/>
            <person name="Facci M."/>
            <person name="Mitchell J.T."/>
            <person name="Perazzolli M."/>
            <person name="Eldredge G."/>
            <person name="Gatto P."/>
            <person name="Oyzerski R."/>
            <person name="Moretto M."/>
            <person name="Gutin N."/>
            <person name="Stefanini M."/>
            <person name="Chen Y."/>
            <person name="Segala C."/>
            <person name="Davenport C."/>
            <person name="Dematte L."/>
            <person name="Mraz A."/>
            <person name="Battilana J."/>
            <person name="Stormo K."/>
            <person name="Costa F."/>
            <person name="Tao Q."/>
            <person name="Si-Ammour A."/>
            <person name="Harkins T."/>
            <person name="Lackey A."/>
            <person name="Perbost C."/>
            <person name="Taillon B."/>
            <person name="Stella A."/>
            <person name="Solovyev V."/>
            <person name="Fawcett J.A."/>
            <person name="Sterck L."/>
            <person name="Vandepoele K."/>
            <person name="Grando S.M."/>
            <person name="Toppo S."/>
            <person name="Moser C."/>
            <person name="Lanchbury J."/>
            <person name="Bogden R."/>
            <person name="Skolnick M."/>
            <person name="Sgaramella V."/>
            <person name="Bhatnagar S.K."/>
            <person name="Fontana P."/>
            <person name="Gutin A."/>
            <person name="Van de Peer Y."/>
            <person name="Salamini F."/>
            <person name="Viola R."/>
        </authorList>
    </citation>
    <scope>NUCLEOTIDE SEQUENCE</scope>
</reference>
<evidence type="ECO:0000256" key="2">
    <source>
        <dbReference type="ARBA" id="ARBA00006948"/>
    </source>
</evidence>
<dbReference type="InterPro" id="IPR006904">
    <property type="entry name" value="DUF716"/>
</dbReference>
<gene>
    <name evidence="8" type="ORF">VITISV_024069</name>
</gene>
<sequence length="357" mass="38871">MVENGTKEGGEGYYGPDRIEEELSSSTQQQREREYQESTIGNRKSVIGTDEMGSALIYEIFSSASLITLGLYHLVCAIKTHLHHPARDYSAKLYHPFSSSPSSSHRLRHLQLYVIILFLLIAFVHQTLVSSDADPLLKGRTPVHRFSSLQSAAVLFLFLILALAILLSETTSLLPLPSDLFFALASALFYLQFTVSSSAASVQTSDLQAKCDSVSARVSALSSLLCIILACLPRLFVADLALGASVILQGLWTLQTGLALYVEAFIPEGCHKLLDVVSGVEGSTKCDLEESRLRAVAILDLVFVVYVMFVVFILMATYAVLAKTVGIRRTGSYEALPTLSSADSNHIQMKTLAGTQA</sequence>
<feature type="transmembrane region" description="Helical" evidence="7">
    <location>
        <begin position="55"/>
        <end position="75"/>
    </location>
</feature>
<dbReference type="EMBL" id="AM482260">
    <property type="protein sequence ID" value="CAN62080.1"/>
    <property type="molecule type" value="Genomic_DNA"/>
</dbReference>
<dbReference type="PANTHER" id="PTHR47830:SF1">
    <property type="entry name" value="OS11G0534100 PROTEIN"/>
    <property type="match status" value="1"/>
</dbReference>
<evidence type="ECO:0000256" key="6">
    <source>
        <dbReference type="SAM" id="MobiDB-lite"/>
    </source>
</evidence>
<feature type="transmembrane region" description="Helical" evidence="7">
    <location>
        <begin position="180"/>
        <end position="202"/>
    </location>
</feature>
<evidence type="ECO:0000256" key="1">
    <source>
        <dbReference type="ARBA" id="ARBA00004141"/>
    </source>
</evidence>
<feature type="transmembrane region" description="Helical" evidence="7">
    <location>
        <begin position="214"/>
        <end position="233"/>
    </location>
</feature>
<protein>
    <submittedName>
        <fullName evidence="8">Uncharacterized protein</fullName>
    </submittedName>
</protein>
<feature type="transmembrane region" description="Helical" evidence="7">
    <location>
        <begin position="149"/>
        <end position="168"/>
    </location>
</feature>
<comment type="subcellular location">
    <subcellularLocation>
        <location evidence="1">Membrane</location>
        <topology evidence="1">Multi-pass membrane protein</topology>
    </subcellularLocation>
</comment>
<dbReference type="ExpressionAtlas" id="A5C4Q8">
    <property type="expression patterns" value="baseline and differential"/>
</dbReference>
<evidence type="ECO:0000256" key="3">
    <source>
        <dbReference type="ARBA" id="ARBA00022692"/>
    </source>
</evidence>
<keyword evidence="4 7" id="KW-1133">Transmembrane helix</keyword>
<feature type="transmembrane region" description="Helical" evidence="7">
    <location>
        <begin position="240"/>
        <end position="262"/>
    </location>
</feature>
<dbReference type="Pfam" id="PF04819">
    <property type="entry name" value="DUF716"/>
    <property type="match status" value="1"/>
</dbReference>
<organism evidence="8">
    <name type="scientific">Vitis vinifera</name>
    <name type="common">Grape</name>
    <dbReference type="NCBI Taxonomy" id="29760"/>
    <lineage>
        <taxon>Eukaryota</taxon>
        <taxon>Viridiplantae</taxon>
        <taxon>Streptophyta</taxon>
        <taxon>Embryophyta</taxon>
        <taxon>Tracheophyta</taxon>
        <taxon>Spermatophyta</taxon>
        <taxon>Magnoliopsida</taxon>
        <taxon>eudicotyledons</taxon>
        <taxon>Gunneridae</taxon>
        <taxon>Pentapetalae</taxon>
        <taxon>rosids</taxon>
        <taxon>Vitales</taxon>
        <taxon>Vitaceae</taxon>
        <taxon>Viteae</taxon>
        <taxon>Vitis</taxon>
    </lineage>
</organism>
<proteinExistence type="inferred from homology"/>
<evidence type="ECO:0000256" key="7">
    <source>
        <dbReference type="SAM" id="Phobius"/>
    </source>
</evidence>
<evidence type="ECO:0000256" key="5">
    <source>
        <dbReference type="ARBA" id="ARBA00023136"/>
    </source>
</evidence>
<dbReference type="GO" id="GO:0016020">
    <property type="term" value="C:membrane"/>
    <property type="evidence" value="ECO:0007669"/>
    <property type="project" value="UniProtKB-SubCell"/>
</dbReference>
<keyword evidence="3 7" id="KW-0812">Transmembrane</keyword>
<keyword evidence="5 7" id="KW-0472">Membrane</keyword>
<dbReference type="PANTHER" id="PTHR47830">
    <property type="entry name" value="OS11G0534100 PROTEIN"/>
    <property type="match status" value="1"/>
</dbReference>
<feature type="region of interest" description="Disordered" evidence="6">
    <location>
        <begin position="1"/>
        <end position="39"/>
    </location>
</feature>
<dbReference type="OrthoDB" id="1924702at2759"/>
<evidence type="ECO:0000256" key="4">
    <source>
        <dbReference type="ARBA" id="ARBA00022989"/>
    </source>
</evidence>
<feature type="compositionally biased region" description="Basic and acidic residues" evidence="6">
    <location>
        <begin position="1"/>
        <end position="10"/>
    </location>
</feature>